<protein>
    <submittedName>
        <fullName evidence="2">Uncharacterized protein</fullName>
    </submittedName>
</protein>
<feature type="compositionally biased region" description="Basic and acidic residues" evidence="1">
    <location>
        <begin position="259"/>
        <end position="282"/>
    </location>
</feature>
<sequence>MSDAKVYNKITSNQKTIIMKSQKPRNELKIRINKSINAIRWRCHNLEDHLTFGLCANKYLSENYFSKVQDWLTLAKTPIHELYYNKARGEESINICELIKISAAIIYDLELEDDMTGICMGLLRGQRMEIDKVEEAIAGGLLDRLDNYVNESEFISEKIGSWTKFRLMAEPGQYDEEIKLANDIVTALKIHIKSIKGCSQELDNYLENPFEIDIETGNNENPDITYTDSKERTSSNEENSEMVQKLKRRRRNNKRTIKEKKIGETLSKRAQSDNKPQEKDSQDYQTFKTRNKYCVTKLRTDKVDYNEVKQSKQGNLLKDSEWRGSWMADWGYIEYKNKFHVKEVKKKRRIETT</sequence>
<dbReference type="Proteomes" id="UP000187209">
    <property type="component" value="Unassembled WGS sequence"/>
</dbReference>
<dbReference type="EMBL" id="MPUH01002511">
    <property type="protein sequence ID" value="OMJ65058.1"/>
    <property type="molecule type" value="Genomic_DNA"/>
</dbReference>
<dbReference type="AlphaFoldDB" id="A0A1R2AKK4"/>
<proteinExistence type="predicted"/>
<feature type="region of interest" description="Disordered" evidence="1">
    <location>
        <begin position="213"/>
        <end position="285"/>
    </location>
</feature>
<accession>A0A1R2AKK4</accession>
<comment type="caution">
    <text evidence="2">The sequence shown here is derived from an EMBL/GenBank/DDBJ whole genome shotgun (WGS) entry which is preliminary data.</text>
</comment>
<feature type="compositionally biased region" description="Basic residues" evidence="1">
    <location>
        <begin position="245"/>
        <end position="258"/>
    </location>
</feature>
<evidence type="ECO:0000256" key="1">
    <source>
        <dbReference type="SAM" id="MobiDB-lite"/>
    </source>
</evidence>
<evidence type="ECO:0000313" key="2">
    <source>
        <dbReference type="EMBL" id="OMJ65058.1"/>
    </source>
</evidence>
<feature type="compositionally biased region" description="Polar residues" evidence="1">
    <location>
        <begin position="216"/>
        <end position="227"/>
    </location>
</feature>
<name>A0A1R2AKK4_9CILI</name>
<gene>
    <name evidence="2" type="ORF">SteCoe_39531</name>
</gene>
<organism evidence="2 3">
    <name type="scientific">Stentor coeruleus</name>
    <dbReference type="NCBI Taxonomy" id="5963"/>
    <lineage>
        <taxon>Eukaryota</taxon>
        <taxon>Sar</taxon>
        <taxon>Alveolata</taxon>
        <taxon>Ciliophora</taxon>
        <taxon>Postciliodesmatophora</taxon>
        <taxon>Heterotrichea</taxon>
        <taxon>Heterotrichida</taxon>
        <taxon>Stentoridae</taxon>
        <taxon>Stentor</taxon>
    </lineage>
</organism>
<reference evidence="2 3" key="1">
    <citation type="submission" date="2016-11" db="EMBL/GenBank/DDBJ databases">
        <title>The macronuclear genome of Stentor coeruleus: a giant cell with tiny introns.</title>
        <authorList>
            <person name="Slabodnick M."/>
            <person name="Ruby J.G."/>
            <person name="Reiff S.B."/>
            <person name="Swart E.C."/>
            <person name="Gosai S."/>
            <person name="Prabakaran S."/>
            <person name="Witkowska E."/>
            <person name="Larue G.E."/>
            <person name="Fisher S."/>
            <person name="Freeman R.M."/>
            <person name="Gunawardena J."/>
            <person name="Chu W."/>
            <person name="Stover N.A."/>
            <person name="Gregory B.D."/>
            <person name="Nowacki M."/>
            <person name="Derisi J."/>
            <person name="Roy S.W."/>
            <person name="Marshall W.F."/>
            <person name="Sood P."/>
        </authorList>
    </citation>
    <scope>NUCLEOTIDE SEQUENCE [LARGE SCALE GENOMIC DNA]</scope>
    <source>
        <strain evidence="2">WM001</strain>
    </source>
</reference>
<evidence type="ECO:0000313" key="3">
    <source>
        <dbReference type="Proteomes" id="UP000187209"/>
    </source>
</evidence>
<keyword evidence="3" id="KW-1185">Reference proteome</keyword>